<keyword evidence="11" id="KW-0539">Nucleus</keyword>
<keyword evidence="5" id="KW-0963">Cytoplasm</keyword>
<evidence type="ECO:0000256" key="4">
    <source>
        <dbReference type="ARBA" id="ARBA00013055"/>
    </source>
</evidence>
<dbReference type="InterPro" id="IPR036086">
    <property type="entry name" value="ParB/Sulfiredoxin_sf"/>
</dbReference>
<protein>
    <recommendedName>
        <fullName evidence="13 14">Sulfiredoxin</fullName>
        <ecNumber evidence="4 14">1.8.98.2</ecNumber>
    </recommendedName>
</protein>
<dbReference type="GO" id="GO:0034599">
    <property type="term" value="P:cellular response to oxidative stress"/>
    <property type="evidence" value="ECO:0007669"/>
    <property type="project" value="UniProtKB-ARBA"/>
</dbReference>
<organism evidence="18 19">
    <name type="scientific">Zygotorulaspora mrakii</name>
    <name type="common">Zygosaccharomyces mrakii</name>
    <dbReference type="NCBI Taxonomy" id="42260"/>
    <lineage>
        <taxon>Eukaryota</taxon>
        <taxon>Fungi</taxon>
        <taxon>Dikarya</taxon>
        <taxon>Ascomycota</taxon>
        <taxon>Saccharomycotina</taxon>
        <taxon>Saccharomycetes</taxon>
        <taxon>Saccharomycetales</taxon>
        <taxon>Saccharomycetaceae</taxon>
        <taxon>Zygotorulaspora</taxon>
    </lineage>
</organism>
<keyword evidence="6 14" id="KW-0547">Nucleotide-binding</keyword>
<evidence type="ECO:0000256" key="10">
    <source>
        <dbReference type="ARBA" id="ARBA00023157"/>
    </source>
</evidence>
<dbReference type="KEGG" id="zmk:HG535_0E04540"/>
<dbReference type="FunFam" id="3.90.1530.10:FF:000005">
    <property type="entry name" value="Sulfiredoxin"/>
    <property type="match status" value="1"/>
</dbReference>
<evidence type="ECO:0000256" key="3">
    <source>
        <dbReference type="ARBA" id="ARBA00009609"/>
    </source>
</evidence>
<evidence type="ECO:0000313" key="18">
    <source>
        <dbReference type="EMBL" id="QLG73370.1"/>
    </source>
</evidence>
<gene>
    <name evidence="18" type="ORF">HG535_0E04540</name>
</gene>
<comment type="subcellular location">
    <subcellularLocation>
        <location evidence="2">Cytoplasm</location>
    </subcellularLocation>
    <subcellularLocation>
        <location evidence="1">Nucleus</location>
    </subcellularLocation>
</comment>
<dbReference type="InterPro" id="IPR003115">
    <property type="entry name" value="ParB_N"/>
</dbReference>
<dbReference type="GO" id="GO:0005634">
    <property type="term" value="C:nucleus"/>
    <property type="evidence" value="ECO:0007669"/>
    <property type="project" value="UniProtKB-SubCell"/>
</dbReference>
<dbReference type="EC" id="1.8.98.2" evidence="4 14"/>
<dbReference type="AlphaFoldDB" id="A0A7H9B3Z9"/>
<evidence type="ECO:0000313" key="19">
    <source>
        <dbReference type="Proteomes" id="UP000509704"/>
    </source>
</evidence>
<proteinExistence type="inferred from homology"/>
<evidence type="ECO:0000256" key="5">
    <source>
        <dbReference type="ARBA" id="ARBA00022490"/>
    </source>
</evidence>
<evidence type="ECO:0000256" key="2">
    <source>
        <dbReference type="ARBA" id="ARBA00004496"/>
    </source>
</evidence>
<keyword evidence="19" id="KW-1185">Reference proteome</keyword>
<comment type="similarity">
    <text evidence="3 14">Belongs to the sulfiredoxin family.</text>
</comment>
<dbReference type="SUPFAM" id="SSF110849">
    <property type="entry name" value="ParB/Sulfiredoxin"/>
    <property type="match status" value="1"/>
</dbReference>
<dbReference type="PIRSF" id="PIRSF017267">
    <property type="entry name" value="Sulfiredoxin"/>
    <property type="match status" value="1"/>
</dbReference>
<dbReference type="PANTHER" id="PTHR21348">
    <property type="match status" value="1"/>
</dbReference>
<dbReference type="PANTHER" id="PTHR21348:SF2">
    <property type="entry name" value="SULFIREDOXIN-1"/>
    <property type="match status" value="1"/>
</dbReference>
<evidence type="ECO:0000256" key="11">
    <source>
        <dbReference type="ARBA" id="ARBA00023242"/>
    </source>
</evidence>
<reference evidence="18 19" key="1">
    <citation type="submission" date="2020-07" db="EMBL/GenBank/DDBJ databases">
        <title>The yeast mating-type switching endonuclease HO is a domesticated member of an unorthodox homing genetic element family.</title>
        <authorList>
            <person name="Coughlan A.Y."/>
            <person name="Lombardi L."/>
            <person name="Braun-Galleani S."/>
            <person name="Martos A.R."/>
            <person name="Galeote V."/>
            <person name="Bigey F."/>
            <person name="Dequin S."/>
            <person name="Byrne K.P."/>
            <person name="Wolfe K.H."/>
        </authorList>
    </citation>
    <scope>NUCLEOTIDE SEQUENCE [LARGE SCALE GENOMIC DNA]</scope>
    <source>
        <strain evidence="18 19">NRRL Y-6702</strain>
    </source>
</reference>
<dbReference type="Pfam" id="PF02195">
    <property type="entry name" value="ParB_N"/>
    <property type="match status" value="1"/>
</dbReference>
<keyword evidence="8 14" id="KW-0049">Antioxidant</keyword>
<keyword evidence="10 16" id="KW-1015">Disulfide bond</keyword>
<evidence type="ECO:0000256" key="12">
    <source>
        <dbReference type="ARBA" id="ARBA00047514"/>
    </source>
</evidence>
<feature type="domain" description="ParB-like N-terminal" evidence="17">
    <location>
        <begin position="12"/>
        <end position="125"/>
    </location>
</feature>
<feature type="disulfide bond" description="Interchain" evidence="16">
    <location>
        <position position="83"/>
    </location>
</feature>
<dbReference type="EMBL" id="CP058608">
    <property type="protein sequence ID" value="QLG73370.1"/>
    <property type="molecule type" value="Genomic_DNA"/>
</dbReference>
<evidence type="ECO:0000256" key="8">
    <source>
        <dbReference type="ARBA" id="ARBA00022862"/>
    </source>
</evidence>
<evidence type="ECO:0000256" key="6">
    <source>
        <dbReference type="ARBA" id="ARBA00022741"/>
    </source>
</evidence>
<dbReference type="GO" id="GO:0005524">
    <property type="term" value="F:ATP binding"/>
    <property type="evidence" value="ECO:0007669"/>
    <property type="project" value="UniProtKB-KW"/>
</dbReference>
<dbReference type="GeneID" id="59237112"/>
<accession>A0A7H9B3Z9</accession>
<name>A0A7H9B3Z9_ZYGMR</name>
<evidence type="ECO:0000256" key="14">
    <source>
        <dbReference type="PIRNR" id="PIRNR017267"/>
    </source>
</evidence>
<evidence type="ECO:0000259" key="17">
    <source>
        <dbReference type="SMART" id="SM00470"/>
    </source>
</evidence>
<keyword evidence="9 14" id="KW-0560">Oxidoreductase</keyword>
<dbReference type="OrthoDB" id="10023328at2759"/>
<evidence type="ECO:0000256" key="16">
    <source>
        <dbReference type="PIRSR" id="PIRSR017267-2"/>
    </source>
</evidence>
<dbReference type="Proteomes" id="UP000509704">
    <property type="component" value="Chromosome 5"/>
</dbReference>
<evidence type="ECO:0000256" key="1">
    <source>
        <dbReference type="ARBA" id="ARBA00004123"/>
    </source>
</evidence>
<sequence>MSIQTRSLGQIKEVPLSQIRRPIAPVLDYAKIDAMVNTMNGEPSASKTCTLEEAKELDGKLPPIDVMAVRENDQTYYFAFGGCHRFQAYERKALGSSDNDALVRCKVLPATRKQLQLYVGASVDTMFAAVDKANAASKD</sequence>
<comment type="catalytic activity">
    <reaction evidence="12 14">
        <text>S-hydroxy-S-oxy-L-cysteinyl-[peroxiredoxin] + [protein]-dithiol + ATP = S-hydroxy-L-cysteinyl-[peroxiredoxin] + [protein]-disulfide + ADP + phosphate</text>
        <dbReference type="Rhea" id="RHEA:17545"/>
        <dbReference type="Rhea" id="RHEA-COMP:10593"/>
        <dbReference type="Rhea" id="RHEA-COMP:10594"/>
        <dbReference type="Rhea" id="RHEA-COMP:13681"/>
        <dbReference type="Rhea" id="RHEA-COMP:17976"/>
        <dbReference type="ChEBI" id="CHEBI:29950"/>
        <dbReference type="ChEBI" id="CHEBI:30616"/>
        <dbReference type="ChEBI" id="CHEBI:43474"/>
        <dbReference type="ChEBI" id="CHEBI:50058"/>
        <dbReference type="ChEBI" id="CHEBI:61973"/>
        <dbReference type="ChEBI" id="CHEBI:61974"/>
        <dbReference type="ChEBI" id="CHEBI:456216"/>
        <dbReference type="EC" id="1.8.98.2"/>
    </reaction>
</comment>
<dbReference type="GO" id="GO:0032542">
    <property type="term" value="F:sulfiredoxin activity"/>
    <property type="evidence" value="ECO:0007669"/>
    <property type="project" value="UniProtKB-EC"/>
</dbReference>
<dbReference type="GO" id="GO:0005737">
    <property type="term" value="C:cytoplasm"/>
    <property type="evidence" value="ECO:0007669"/>
    <property type="project" value="UniProtKB-SubCell"/>
</dbReference>
<evidence type="ECO:0000256" key="7">
    <source>
        <dbReference type="ARBA" id="ARBA00022840"/>
    </source>
</evidence>
<evidence type="ECO:0000256" key="15">
    <source>
        <dbReference type="PIRSR" id="PIRSR017267-1"/>
    </source>
</evidence>
<feature type="binding site" evidence="15">
    <location>
        <begin position="82"/>
        <end position="85"/>
    </location>
    <ligand>
        <name>ATP</name>
        <dbReference type="ChEBI" id="CHEBI:30616"/>
    </ligand>
</feature>
<dbReference type="SMART" id="SM00470">
    <property type="entry name" value="ParB"/>
    <property type="match status" value="1"/>
</dbReference>
<dbReference type="Gene3D" id="3.90.1530.10">
    <property type="entry name" value="Conserved hypothetical protein from pyrococcus furiosus pfu- 392566-001, ParB domain"/>
    <property type="match status" value="1"/>
</dbReference>
<keyword evidence="7 14" id="KW-0067">ATP-binding</keyword>
<evidence type="ECO:0000256" key="9">
    <source>
        <dbReference type="ARBA" id="ARBA00023002"/>
    </source>
</evidence>
<dbReference type="CDD" id="cd16395">
    <property type="entry name" value="Srx"/>
    <property type="match status" value="1"/>
</dbReference>
<dbReference type="InterPro" id="IPR016692">
    <property type="entry name" value="Sulfiredoxin"/>
</dbReference>
<evidence type="ECO:0000256" key="13">
    <source>
        <dbReference type="ARBA" id="ARBA00070917"/>
    </source>
</evidence>
<dbReference type="RefSeq" id="XP_037145097.1">
    <property type="nucleotide sequence ID" value="XM_037289202.1"/>
</dbReference>